<feature type="domain" description="HTH lysR-type" evidence="5">
    <location>
        <begin position="1"/>
        <end position="59"/>
    </location>
</feature>
<dbReference type="InterPro" id="IPR036388">
    <property type="entry name" value="WH-like_DNA-bd_sf"/>
</dbReference>
<dbReference type="InterPro" id="IPR036390">
    <property type="entry name" value="WH_DNA-bd_sf"/>
</dbReference>
<dbReference type="Proteomes" id="UP000192920">
    <property type="component" value="Unassembled WGS sequence"/>
</dbReference>
<evidence type="ECO:0000313" key="6">
    <source>
        <dbReference type="EMBL" id="SMF24819.1"/>
    </source>
</evidence>
<accession>A0A1Y6BWM9</accession>
<name>A0A1Y6BWM9_9NEIS</name>
<dbReference type="STRING" id="1123014.SAMN02745746_02129"/>
<dbReference type="Gene3D" id="3.40.190.290">
    <property type="match status" value="1"/>
</dbReference>
<sequence length="306" mass="33726">MEPLSDLHIFCAVVEQGSLVKAGERLHLSSAVISRRLINLEARLGVRLLQRTTRRQALTPEGELYYQRGRAVLDELAETEALLMARQHQPSGVLKVTASASFGRQHLAPHLPAFLDRYPQLEVHLLLTDAVLDLVDGALDLAIRIGRPDKPGLVARQLCVNRRILCAAPGYLDRQGEPQHPAELARHNCLLLDEVGTRSQVWSLDGPQGPSEVEVRGNLVSNLGDAVGEACLAGGGIAIRSIWAVSDALRAGRVRRVLPGYALPTQEVLAIYPSRRHLSPKVRVLIDFLQQTFGDPPYWDQQLDVQ</sequence>
<evidence type="ECO:0000259" key="5">
    <source>
        <dbReference type="PROSITE" id="PS50931"/>
    </source>
</evidence>
<dbReference type="InterPro" id="IPR058163">
    <property type="entry name" value="LysR-type_TF_proteobact-type"/>
</dbReference>
<proteinExistence type="inferred from homology"/>
<dbReference type="InterPro" id="IPR005119">
    <property type="entry name" value="LysR_subst-bd"/>
</dbReference>
<protein>
    <submittedName>
        <fullName evidence="6">DNA-binding transcriptional regulator, LysR family</fullName>
    </submittedName>
</protein>
<dbReference type="RefSeq" id="WP_085276386.1">
    <property type="nucleotide sequence ID" value="NZ_FXAG01000010.1"/>
</dbReference>
<comment type="similarity">
    <text evidence="1">Belongs to the LysR transcriptional regulatory family.</text>
</comment>
<dbReference type="EMBL" id="FXAG01000010">
    <property type="protein sequence ID" value="SMF24819.1"/>
    <property type="molecule type" value="Genomic_DNA"/>
</dbReference>
<dbReference type="CDD" id="cd08422">
    <property type="entry name" value="PBP2_CrgA_like"/>
    <property type="match status" value="1"/>
</dbReference>
<dbReference type="FunFam" id="1.10.10.10:FF:000001">
    <property type="entry name" value="LysR family transcriptional regulator"/>
    <property type="match status" value="1"/>
</dbReference>
<dbReference type="GO" id="GO:0003700">
    <property type="term" value="F:DNA-binding transcription factor activity"/>
    <property type="evidence" value="ECO:0007669"/>
    <property type="project" value="InterPro"/>
</dbReference>
<evidence type="ECO:0000313" key="7">
    <source>
        <dbReference type="Proteomes" id="UP000192920"/>
    </source>
</evidence>
<evidence type="ECO:0000256" key="1">
    <source>
        <dbReference type="ARBA" id="ARBA00009437"/>
    </source>
</evidence>
<evidence type="ECO:0000256" key="2">
    <source>
        <dbReference type="ARBA" id="ARBA00023015"/>
    </source>
</evidence>
<dbReference type="InterPro" id="IPR000847">
    <property type="entry name" value="LysR_HTH_N"/>
</dbReference>
<dbReference type="FunFam" id="3.40.190.290:FF:000001">
    <property type="entry name" value="Transcriptional regulator, LysR family"/>
    <property type="match status" value="1"/>
</dbReference>
<organism evidence="6 7">
    <name type="scientific">Pseudogulbenkiania subflava DSM 22618</name>
    <dbReference type="NCBI Taxonomy" id="1123014"/>
    <lineage>
        <taxon>Bacteria</taxon>
        <taxon>Pseudomonadati</taxon>
        <taxon>Pseudomonadota</taxon>
        <taxon>Betaproteobacteria</taxon>
        <taxon>Neisseriales</taxon>
        <taxon>Chromobacteriaceae</taxon>
        <taxon>Pseudogulbenkiania</taxon>
    </lineage>
</organism>
<dbReference type="Gene3D" id="1.10.10.10">
    <property type="entry name" value="Winged helix-like DNA-binding domain superfamily/Winged helix DNA-binding domain"/>
    <property type="match status" value="1"/>
</dbReference>
<dbReference type="SUPFAM" id="SSF53850">
    <property type="entry name" value="Periplasmic binding protein-like II"/>
    <property type="match status" value="1"/>
</dbReference>
<dbReference type="PANTHER" id="PTHR30537">
    <property type="entry name" value="HTH-TYPE TRANSCRIPTIONAL REGULATOR"/>
    <property type="match status" value="1"/>
</dbReference>
<evidence type="ECO:0000256" key="4">
    <source>
        <dbReference type="ARBA" id="ARBA00023163"/>
    </source>
</evidence>
<dbReference type="PROSITE" id="PS50931">
    <property type="entry name" value="HTH_LYSR"/>
    <property type="match status" value="1"/>
</dbReference>
<gene>
    <name evidence="6" type="ORF">SAMN02745746_02129</name>
</gene>
<evidence type="ECO:0000256" key="3">
    <source>
        <dbReference type="ARBA" id="ARBA00023125"/>
    </source>
</evidence>
<dbReference type="SUPFAM" id="SSF46785">
    <property type="entry name" value="Winged helix' DNA-binding domain"/>
    <property type="match status" value="1"/>
</dbReference>
<dbReference type="Pfam" id="PF03466">
    <property type="entry name" value="LysR_substrate"/>
    <property type="match status" value="1"/>
</dbReference>
<dbReference type="GO" id="GO:0003677">
    <property type="term" value="F:DNA binding"/>
    <property type="evidence" value="ECO:0007669"/>
    <property type="project" value="UniProtKB-KW"/>
</dbReference>
<dbReference type="Pfam" id="PF00126">
    <property type="entry name" value="HTH_1"/>
    <property type="match status" value="1"/>
</dbReference>
<reference evidence="7" key="1">
    <citation type="submission" date="2017-04" db="EMBL/GenBank/DDBJ databases">
        <authorList>
            <person name="Varghese N."/>
            <person name="Submissions S."/>
        </authorList>
    </citation>
    <scope>NUCLEOTIDE SEQUENCE [LARGE SCALE GENOMIC DNA]</scope>
    <source>
        <strain evidence="7">DSM 22618</strain>
    </source>
</reference>
<dbReference type="AlphaFoldDB" id="A0A1Y6BWM9"/>
<keyword evidence="4" id="KW-0804">Transcription</keyword>
<keyword evidence="3 6" id="KW-0238">DNA-binding</keyword>
<keyword evidence="2" id="KW-0805">Transcription regulation</keyword>
<keyword evidence="7" id="KW-1185">Reference proteome</keyword>
<dbReference type="PANTHER" id="PTHR30537:SF5">
    <property type="entry name" value="HTH-TYPE TRANSCRIPTIONAL ACTIVATOR TTDR-RELATED"/>
    <property type="match status" value="1"/>
</dbReference>